<comment type="caution">
    <text evidence="4">The sequence shown here is derived from an EMBL/GenBank/DDBJ whole genome shotgun (WGS) entry which is preliminary data.</text>
</comment>
<evidence type="ECO:0000256" key="1">
    <source>
        <dbReference type="SAM" id="Phobius"/>
    </source>
</evidence>
<sequence>MLSKELYQRFLQGQCSAAEEAEVLAYFRQHPEAWKEQLQHDDFQQFRPDARLHPAHSANMFKAIRTRIVQQDGVHRMRVRIFTAAAALLAGVAGIAFLWKFEAQRQHAPAPLVAMAATVMDTLRNNSNHSQRYVLEDGSSIVLYRYSQISYRKGFETNARNIYLKGGGRFSVAKDQRRPFTVYTSTLATTALGTVFTVQENAPRQIHIKLISGKIVVKSTGGVAFAPMYLEPGETLAWNEGMHLPEKRHETVLPPMPGSEERLVADGQTLAFNHVPLQKVLQVLGEQYDADIQYDAHHLKKVYVTATFSRQDSLVNILQTIATLNNASVQGDNGRHYQLKK</sequence>
<keyword evidence="5" id="KW-1185">Reference proteome</keyword>
<dbReference type="RefSeq" id="WP_108689362.1">
    <property type="nucleotide sequence ID" value="NZ_QCYK01000004.1"/>
</dbReference>
<dbReference type="Proteomes" id="UP000244450">
    <property type="component" value="Unassembled WGS sequence"/>
</dbReference>
<dbReference type="EMBL" id="QCYK01000004">
    <property type="protein sequence ID" value="PUZ21711.1"/>
    <property type="molecule type" value="Genomic_DNA"/>
</dbReference>
<accession>A0A2T7BBE8</accession>
<dbReference type="PANTHER" id="PTHR30273">
    <property type="entry name" value="PERIPLASMIC SIGNAL SENSOR AND SIGMA FACTOR ACTIVATOR FECR-RELATED"/>
    <property type="match status" value="1"/>
</dbReference>
<feature type="domain" description="FecR protein" evidence="2">
    <location>
        <begin position="121"/>
        <end position="215"/>
    </location>
</feature>
<proteinExistence type="predicted"/>
<dbReference type="AlphaFoldDB" id="A0A2T7BBE8"/>
<dbReference type="Gene3D" id="2.60.120.1440">
    <property type="match status" value="1"/>
</dbReference>
<dbReference type="PIRSF" id="PIRSF018266">
    <property type="entry name" value="FecR"/>
    <property type="match status" value="1"/>
</dbReference>
<dbReference type="InterPro" id="IPR006860">
    <property type="entry name" value="FecR"/>
</dbReference>
<evidence type="ECO:0000313" key="4">
    <source>
        <dbReference type="EMBL" id="PUZ21711.1"/>
    </source>
</evidence>
<reference evidence="4 5" key="1">
    <citation type="submission" date="2018-04" db="EMBL/GenBank/DDBJ databases">
        <title>Chitinophaga fuyangensis sp. nov., isolated from soil in a chemical factory.</title>
        <authorList>
            <person name="Chen K."/>
        </authorList>
    </citation>
    <scope>NUCLEOTIDE SEQUENCE [LARGE SCALE GENOMIC DNA]</scope>
    <source>
        <strain evidence="4 5">LY-1</strain>
    </source>
</reference>
<feature type="domain" description="Protein FecR C-terminal" evidence="3">
    <location>
        <begin position="270"/>
        <end position="333"/>
    </location>
</feature>
<gene>
    <name evidence="4" type="ORF">DCC81_24280</name>
</gene>
<organism evidence="4 5">
    <name type="scientific">Chitinophaga parva</name>
    <dbReference type="NCBI Taxonomy" id="2169414"/>
    <lineage>
        <taxon>Bacteria</taxon>
        <taxon>Pseudomonadati</taxon>
        <taxon>Bacteroidota</taxon>
        <taxon>Chitinophagia</taxon>
        <taxon>Chitinophagales</taxon>
        <taxon>Chitinophagaceae</taxon>
        <taxon>Chitinophaga</taxon>
    </lineage>
</organism>
<keyword evidence="1" id="KW-0812">Transmembrane</keyword>
<evidence type="ECO:0000313" key="5">
    <source>
        <dbReference type="Proteomes" id="UP000244450"/>
    </source>
</evidence>
<dbReference type="OrthoDB" id="934696at2"/>
<feature type="transmembrane region" description="Helical" evidence="1">
    <location>
        <begin position="81"/>
        <end position="99"/>
    </location>
</feature>
<evidence type="ECO:0008006" key="6">
    <source>
        <dbReference type="Google" id="ProtNLM"/>
    </source>
</evidence>
<dbReference type="InterPro" id="IPR032508">
    <property type="entry name" value="FecR_C"/>
</dbReference>
<dbReference type="InterPro" id="IPR012373">
    <property type="entry name" value="Ferrdict_sens_TM"/>
</dbReference>
<evidence type="ECO:0000259" key="3">
    <source>
        <dbReference type="Pfam" id="PF16344"/>
    </source>
</evidence>
<dbReference type="Gene3D" id="3.55.50.30">
    <property type="match status" value="1"/>
</dbReference>
<dbReference type="GO" id="GO:0016989">
    <property type="term" value="F:sigma factor antagonist activity"/>
    <property type="evidence" value="ECO:0007669"/>
    <property type="project" value="TreeGrafter"/>
</dbReference>
<name>A0A2T7BBE8_9BACT</name>
<evidence type="ECO:0000259" key="2">
    <source>
        <dbReference type="Pfam" id="PF04773"/>
    </source>
</evidence>
<dbReference type="Pfam" id="PF04773">
    <property type="entry name" value="FecR"/>
    <property type="match status" value="1"/>
</dbReference>
<keyword evidence="1" id="KW-0472">Membrane</keyword>
<keyword evidence="1" id="KW-1133">Transmembrane helix</keyword>
<dbReference type="PANTHER" id="PTHR30273:SF2">
    <property type="entry name" value="PROTEIN FECR"/>
    <property type="match status" value="1"/>
</dbReference>
<dbReference type="Pfam" id="PF16344">
    <property type="entry name" value="FecR_C"/>
    <property type="match status" value="1"/>
</dbReference>
<protein>
    <recommendedName>
        <fullName evidence="6">FecR protein domain-containing protein</fullName>
    </recommendedName>
</protein>